<protein>
    <submittedName>
        <fullName evidence="1">Uncharacterized protein</fullName>
    </submittedName>
</protein>
<name>A0A1Y0I8L4_9GAMM</name>
<reference evidence="1 2" key="1">
    <citation type="submission" date="2017-05" db="EMBL/GenBank/DDBJ databases">
        <title>Genomic insights into alkan degradation activity of Oleiphilus messinensis.</title>
        <authorList>
            <person name="Kozyavkin S.A."/>
            <person name="Slesarev A.I."/>
            <person name="Golyshin P.N."/>
            <person name="Korzhenkov A."/>
            <person name="Golyshina O.N."/>
            <person name="Toshchakov S.V."/>
        </authorList>
    </citation>
    <scope>NUCLEOTIDE SEQUENCE [LARGE SCALE GENOMIC DNA]</scope>
    <source>
        <strain evidence="1 2">ME102</strain>
    </source>
</reference>
<keyword evidence="2" id="KW-1185">Reference proteome</keyword>
<dbReference type="AlphaFoldDB" id="A0A1Y0I8L4"/>
<dbReference type="KEGG" id="ome:OLMES_2780"/>
<dbReference type="Proteomes" id="UP000196027">
    <property type="component" value="Chromosome"/>
</dbReference>
<evidence type="ECO:0000313" key="2">
    <source>
        <dbReference type="Proteomes" id="UP000196027"/>
    </source>
</evidence>
<proteinExistence type="predicted"/>
<gene>
    <name evidence="1" type="ORF">OLMES_2780</name>
</gene>
<organism evidence="1 2">
    <name type="scientific">Oleiphilus messinensis</name>
    <dbReference type="NCBI Taxonomy" id="141451"/>
    <lineage>
        <taxon>Bacteria</taxon>
        <taxon>Pseudomonadati</taxon>
        <taxon>Pseudomonadota</taxon>
        <taxon>Gammaproteobacteria</taxon>
        <taxon>Oceanospirillales</taxon>
        <taxon>Oleiphilaceae</taxon>
        <taxon>Oleiphilus</taxon>
    </lineage>
</organism>
<sequence length="60" mass="6978">MSKQINKRHRVVIIDAGTSIFQEMPWWYFLASQSQANRHWRSAPLLPRHNASPVIPAPKL</sequence>
<dbReference type="EMBL" id="CP021425">
    <property type="protein sequence ID" value="ARU56828.1"/>
    <property type="molecule type" value="Genomic_DNA"/>
</dbReference>
<evidence type="ECO:0000313" key="1">
    <source>
        <dbReference type="EMBL" id="ARU56828.1"/>
    </source>
</evidence>
<accession>A0A1Y0I8L4</accession>